<name>A0A1V4IN58_9CLOT</name>
<organism evidence="1 2">
    <name type="scientific">Clostridium chromiireducens</name>
    <dbReference type="NCBI Taxonomy" id="225345"/>
    <lineage>
        <taxon>Bacteria</taxon>
        <taxon>Bacillati</taxon>
        <taxon>Bacillota</taxon>
        <taxon>Clostridia</taxon>
        <taxon>Eubacteriales</taxon>
        <taxon>Clostridiaceae</taxon>
        <taxon>Clostridium</taxon>
    </lineage>
</organism>
<proteinExistence type="predicted"/>
<accession>A0A1V4IN58</accession>
<keyword evidence="2" id="KW-1185">Reference proteome</keyword>
<dbReference type="RefSeq" id="WP_169896788.1">
    <property type="nucleotide sequence ID" value="NZ_JBLZIA010000002.1"/>
</dbReference>
<reference evidence="1 2" key="1">
    <citation type="submission" date="2017-03" db="EMBL/GenBank/DDBJ databases">
        <title>Genome sequence of Clostridium chromiireducens DSM 23318.</title>
        <authorList>
            <person name="Poehlein A."/>
            <person name="Daniel R."/>
        </authorList>
    </citation>
    <scope>NUCLEOTIDE SEQUENCE [LARGE SCALE GENOMIC DNA]</scope>
    <source>
        <strain evidence="1 2">DSM 23318</strain>
    </source>
</reference>
<gene>
    <name evidence="1" type="ORF">CLCHR_24680</name>
</gene>
<protein>
    <submittedName>
        <fullName evidence="1">Uncharacterized protein</fullName>
    </submittedName>
</protein>
<comment type="caution">
    <text evidence="1">The sequence shown here is derived from an EMBL/GenBank/DDBJ whole genome shotgun (WGS) entry which is preliminary data.</text>
</comment>
<dbReference type="AlphaFoldDB" id="A0A1V4IN58"/>
<evidence type="ECO:0000313" key="2">
    <source>
        <dbReference type="Proteomes" id="UP000191056"/>
    </source>
</evidence>
<dbReference type="Proteomes" id="UP000191056">
    <property type="component" value="Unassembled WGS sequence"/>
</dbReference>
<evidence type="ECO:0000313" key="1">
    <source>
        <dbReference type="EMBL" id="OPJ61488.1"/>
    </source>
</evidence>
<sequence>MLDLNKEIKEKAEKMRCEMKEFTQDMSSEFRTMTGIVKEKAEKLSSEIRNRIIR</sequence>
<dbReference type="EMBL" id="MZGT01000030">
    <property type="protein sequence ID" value="OPJ61488.1"/>
    <property type="molecule type" value="Genomic_DNA"/>
</dbReference>